<evidence type="ECO:0000256" key="9">
    <source>
        <dbReference type="ARBA" id="ARBA00022777"/>
    </source>
</evidence>
<dbReference type="Gene3D" id="2.40.30.30">
    <property type="entry name" value="Riboflavin kinase-like"/>
    <property type="match status" value="1"/>
</dbReference>
<dbReference type="InterPro" id="IPR002606">
    <property type="entry name" value="Riboflavin_kinase_bac"/>
</dbReference>
<evidence type="ECO:0000256" key="7">
    <source>
        <dbReference type="ARBA" id="ARBA00022695"/>
    </source>
</evidence>
<dbReference type="Proteomes" id="UP000238205">
    <property type="component" value="Unassembled WGS sequence"/>
</dbReference>
<dbReference type="RefSeq" id="WP_106189970.1">
    <property type="nucleotide sequence ID" value="NZ_PVTO01000001.1"/>
</dbReference>
<dbReference type="GO" id="GO:0008531">
    <property type="term" value="F:riboflavin kinase activity"/>
    <property type="evidence" value="ECO:0007669"/>
    <property type="project" value="UniProtKB-UniRule"/>
</dbReference>
<proteinExistence type="inferred from homology"/>
<keyword evidence="9 15" id="KW-0418">Kinase</keyword>
<dbReference type="CDD" id="cd02064">
    <property type="entry name" value="FAD_synthetase_N"/>
    <property type="match status" value="1"/>
</dbReference>
<comment type="caution">
    <text evidence="17">The sequence shown here is derived from an EMBL/GenBank/DDBJ whole genome shotgun (WGS) entry which is preliminary data.</text>
</comment>
<dbReference type="Pfam" id="PF06574">
    <property type="entry name" value="FAD_syn"/>
    <property type="match status" value="1"/>
</dbReference>
<dbReference type="PANTHER" id="PTHR22749:SF6">
    <property type="entry name" value="RIBOFLAVIN KINASE"/>
    <property type="match status" value="1"/>
</dbReference>
<organism evidence="17 18">
    <name type="scientific">Alkalibacterium olivapovliticus</name>
    <dbReference type="NCBI Taxonomy" id="99907"/>
    <lineage>
        <taxon>Bacteria</taxon>
        <taxon>Bacillati</taxon>
        <taxon>Bacillota</taxon>
        <taxon>Bacilli</taxon>
        <taxon>Lactobacillales</taxon>
        <taxon>Carnobacteriaceae</taxon>
        <taxon>Alkalibacterium</taxon>
    </lineage>
</organism>
<dbReference type="FunFam" id="3.40.50.620:FF:000021">
    <property type="entry name" value="Riboflavin biosynthesis protein"/>
    <property type="match status" value="1"/>
</dbReference>
<comment type="pathway">
    <text evidence="3 15">Cofactor biosynthesis; FMN biosynthesis; FMN from riboflavin (ATP route): step 1/1.</text>
</comment>
<dbReference type="PIRSF" id="PIRSF004491">
    <property type="entry name" value="FAD_Synth"/>
    <property type="match status" value="1"/>
</dbReference>
<evidence type="ECO:0000313" key="18">
    <source>
        <dbReference type="Proteomes" id="UP000238205"/>
    </source>
</evidence>
<evidence type="ECO:0000256" key="12">
    <source>
        <dbReference type="ARBA" id="ARBA00023268"/>
    </source>
</evidence>
<evidence type="ECO:0000256" key="15">
    <source>
        <dbReference type="PIRNR" id="PIRNR004491"/>
    </source>
</evidence>
<gene>
    <name evidence="17" type="ORF">CLV38_10142</name>
</gene>
<keyword evidence="8 15" id="KW-0547">Nucleotide-binding</keyword>
<feature type="domain" description="Riboflavin kinase" evidence="16">
    <location>
        <begin position="186"/>
        <end position="311"/>
    </location>
</feature>
<comment type="pathway">
    <text evidence="2 15">Cofactor biosynthesis; FAD biosynthesis; FAD from FMN: step 1/1.</text>
</comment>
<dbReference type="EMBL" id="PVTO01000001">
    <property type="protein sequence ID" value="PRY84130.1"/>
    <property type="molecule type" value="Genomic_DNA"/>
</dbReference>
<comment type="function">
    <text evidence="1">Catalyzes the phosphorylation of riboflavin to FMN followed by the adenylation of FMN to FAD.</text>
</comment>
<dbReference type="InterPro" id="IPR015864">
    <property type="entry name" value="FAD_synthase"/>
</dbReference>
<keyword evidence="18" id="KW-1185">Reference proteome</keyword>
<dbReference type="SUPFAM" id="SSF82114">
    <property type="entry name" value="Riboflavin kinase-like"/>
    <property type="match status" value="1"/>
</dbReference>
<accession>A0A2T0WBN7</accession>
<dbReference type="NCBIfam" id="TIGR00083">
    <property type="entry name" value="ribF"/>
    <property type="match status" value="1"/>
</dbReference>
<dbReference type="GO" id="GO:0005524">
    <property type="term" value="F:ATP binding"/>
    <property type="evidence" value="ECO:0007669"/>
    <property type="project" value="UniProtKB-UniRule"/>
</dbReference>
<evidence type="ECO:0000256" key="14">
    <source>
        <dbReference type="ARBA" id="ARBA00049494"/>
    </source>
</evidence>
<keyword evidence="10 15" id="KW-0274">FAD</keyword>
<evidence type="ECO:0000256" key="4">
    <source>
        <dbReference type="ARBA" id="ARBA00022630"/>
    </source>
</evidence>
<dbReference type="InterPro" id="IPR014729">
    <property type="entry name" value="Rossmann-like_a/b/a_fold"/>
</dbReference>
<dbReference type="SUPFAM" id="SSF52374">
    <property type="entry name" value="Nucleotidylyl transferase"/>
    <property type="match status" value="1"/>
</dbReference>
<evidence type="ECO:0000256" key="1">
    <source>
        <dbReference type="ARBA" id="ARBA00002121"/>
    </source>
</evidence>
<evidence type="ECO:0000256" key="6">
    <source>
        <dbReference type="ARBA" id="ARBA00022679"/>
    </source>
</evidence>
<reference evidence="17 18" key="1">
    <citation type="submission" date="2018-03" db="EMBL/GenBank/DDBJ databases">
        <title>Genomic Encyclopedia of Archaeal and Bacterial Type Strains, Phase II (KMG-II): from individual species to whole genera.</title>
        <authorList>
            <person name="Goeker M."/>
        </authorList>
    </citation>
    <scope>NUCLEOTIDE SEQUENCE [LARGE SCALE GENOMIC DNA]</scope>
    <source>
        <strain evidence="17 18">DSM 13175</strain>
    </source>
</reference>
<dbReference type="InterPro" id="IPR015865">
    <property type="entry name" value="Riboflavin_kinase_bac/euk"/>
</dbReference>
<comment type="catalytic activity">
    <reaction evidence="13 15">
        <text>riboflavin + ATP = FMN + ADP + H(+)</text>
        <dbReference type="Rhea" id="RHEA:14357"/>
        <dbReference type="ChEBI" id="CHEBI:15378"/>
        <dbReference type="ChEBI" id="CHEBI:30616"/>
        <dbReference type="ChEBI" id="CHEBI:57986"/>
        <dbReference type="ChEBI" id="CHEBI:58210"/>
        <dbReference type="ChEBI" id="CHEBI:456216"/>
        <dbReference type="EC" id="2.7.1.26"/>
    </reaction>
</comment>
<dbReference type="FunFam" id="2.40.30.30:FF:000003">
    <property type="entry name" value="Riboflavin biosynthesis protein"/>
    <property type="match status" value="1"/>
</dbReference>
<dbReference type="SMART" id="SM00904">
    <property type="entry name" value="Flavokinase"/>
    <property type="match status" value="1"/>
</dbReference>
<protein>
    <recommendedName>
        <fullName evidence="15">Riboflavin biosynthesis protein</fullName>
    </recommendedName>
    <domain>
        <recommendedName>
            <fullName evidence="15">Riboflavin kinase</fullName>
            <ecNumber evidence="15">2.7.1.26</ecNumber>
        </recommendedName>
        <alternativeName>
            <fullName evidence="15">Flavokinase</fullName>
        </alternativeName>
    </domain>
    <domain>
        <recommendedName>
            <fullName evidence="15">FMN adenylyltransferase</fullName>
            <ecNumber evidence="15">2.7.7.2</ecNumber>
        </recommendedName>
        <alternativeName>
            <fullName evidence="15">FAD pyrophosphorylase</fullName>
        </alternativeName>
        <alternativeName>
            <fullName evidence="15">FAD synthase</fullName>
        </alternativeName>
    </domain>
</protein>
<keyword evidence="4 15" id="KW-0285">Flavoprotein</keyword>
<sequence length="318" mass="36599">MEIIKVHHPYDAKDIYQGDIVLVLGFFDGVHRGHQAVIDKGIQLAEENNMKCAVMTFNRHPAFVYRNFDPDNLNYLTPLDRKEEIMSHLGVDILYEVAFTSKFGSLSPQTFVDEYIVGWNAKIVVAGFDYTYGKAHIANMDTLHSYAKGRFDIVKVNKKMDEKDKISSTRIRRYISEAKIGQANELLGYIYETSGFVIHGDARGRDLGYPTANIYPHPYVMVPKRGVYAVKMHVNNEWHDGMASIGYNPTFGHRPNYSIEVHLFDFSEDIYGEDVQVKWVDYLRDEIKFNSVDELIERLDQDQIEAKESLAKVKINQI</sequence>
<comment type="similarity">
    <text evidence="15">Belongs to the ribF family.</text>
</comment>
<dbReference type="GO" id="GO:0003919">
    <property type="term" value="F:FMN adenylyltransferase activity"/>
    <property type="evidence" value="ECO:0007669"/>
    <property type="project" value="UniProtKB-UniRule"/>
</dbReference>
<evidence type="ECO:0000313" key="17">
    <source>
        <dbReference type="EMBL" id="PRY84130.1"/>
    </source>
</evidence>
<dbReference type="PANTHER" id="PTHR22749">
    <property type="entry name" value="RIBOFLAVIN KINASE/FMN ADENYLYLTRANSFERASE"/>
    <property type="match status" value="1"/>
</dbReference>
<evidence type="ECO:0000256" key="13">
    <source>
        <dbReference type="ARBA" id="ARBA00047880"/>
    </source>
</evidence>
<evidence type="ECO:0000256" key="2">
    <source>
        <dbReference type="ARBA" id="ARBA00004726"/>
    </source>
</evidence>
<evidence type="ECO:0000259" key="16">
    <source>
        <dbReference type="SMART" id="SM00904"/>
    </source>
</evidence>
<dbReference type="GO" id="GO:0009231">
    <property type="term" value="P:riboflavin biosynthetic process"/>
    <property type="evidence" value="ECO:0007669"/>
    <property type="project" value="InterPro"/>
</dbReference>
<keyword evidence="5 15" id="KW-0288">FMN</keyword>
<evidence type="ECO:0000256" key="5">
    <source>
        <dbReference type="ARBA" id="ARBA00022643"/>
    </source>
</evidence>
<comment type="catalytic activity">
    <reaction evidence="14 15">
        <text>FMN + ATP + H(+) = FAD + diphosphate</text>
        <dbReference type="Rhea" id="RHEA:17237"/>
        <dbReference type="ChEBI" id="CHEBI:15378"/>
        <dbReference type="ChEBI" id="CHEBI:30616"/>
        <dbReference type="ChEBI" id="CHEBI:33019"/>
        <dbReference type="ChEBI" id="CHEBI:57692"/>
        <dbReference type="ChEBI" id="CHEBI:58210"/>
        <dbReference type="EC" id="2.7.7.2"/>
    </reaction>
</comment>
<dbReference type="Gene3D" id="3.40.50.620">
    <property type="entry name" value="HUPs"/>
    <property type="match status" value="1"/>
</dbReference>
<name>A0A2T0WBN7_9LACT</name>
<dbReference type="UniPathway" id="UPA00276">
    <property type="reaction ID" value="UER00406"/>
</dbReference>
<keyword evidence="6 15" id="KW-0808">Transferase</keyword>
<evidence type="ECO:0000256" key="8">
    <source>
        <dbReference type="ARBA" id="ARBA00022741"/>
    </source>
</evidence>
<keyword evidence="11 15" id="KW-0067">ATP-binding</keyword>
<evidence type="ECO:0000256" key="3">
    <source>
        <dbReference type="ARBA" id="ARBA00005201"/>
    </source>
</evidence>
<dbReference type="InterPro" id="IPR023465">
    <property type="entry name" value="Riboflavin_kinase_dom_sf"/>
</dbReference>
<evidence type="ECO:0000256" key="10">
    <source>
        <dbReference type="ARBA" id="ARBA00022827"/>
    </source>
</evidence>
<dbReference type="InterPro" id="IPR023468">
    <property type="entry name" value="Riboflavin_kinase"/>
</dbReference>
<dbReference type="GO" id="GO:0006747">
    <property type="term" value="P:FAD biosynthetic process"/>
    <property type="evidence" value="ECO:0007669"/>
    <property type="project" value="UniProtKB-UniRule"/>
</dbReference>
<dbReference type="EC" id="2.7.1.26" evidence="15"/>
<dbReference type="UniPathway" id="UPA00277">
    <property type="reaction ID" value="UER00407"/>
</dbReference>
<keyword evidence="7 15" id="KW-0548">Nucleotidyltransferase</keyword>
<evidence type="ECO:0000256" key="11">
    <source>
        <dbReference type="ARBA" id="ARBA00022840"/>
    </source>
</evidence>
<dbReference type="EC" id="2.7.7.2" evidence="15"/>
<keyword evidence="12" id="KW-0511">Multifunctional enzyme</keyword>
<dbReference type="OrthoDB" id="9803667at2"/>
<dbReference type="GO" id="GO:0009398">
    <property type="term" value="P:FMN biosynthetic process"/>
    <property type="evidence" value="ECO:0007669"/>
    <property type="project" value="UniProtKB-UniRule"/>
</dbReference>
<dbReference type="Pfam" id="PF01687">
    <property type="entry name" value="Flavokinase"/>
    <property type="match status" value="1"/>
</dbReference>
<dbReference type="AlphaFoldDB" id="A0A2T0WBN7"/>